<evidence type="ECO:0008006" key="3">
    <source>
        <dbReference type="Google" id="ProtNLM"/>
    </source>
</evidence>
<organism evidence="1 2">
    <name type="scientific">Virgisporangium ochraceum</name>
    <dbReference type="NCBI Taxonomy" id="65505"/>
    <lineage>
        <taxon>Bacteria</taxon>
        <taxon>Bacillati</taxon>
        <taxon>Actinomycetota</taxon>
        <taxon>Actinomycetes</taxon>
        <taxon>Micromonosporales</taxon>
        <taxon>Micromonosporaceae</taxon>
        <taxon>Virgisporangium</taxon>
    </lineage>
</organism>
<evidence type="ECO:0000313" key="1">
    <source>
        <dbReference type="EMBL" id="GIJ67304.1"/>
    </source>
</evidence>
<reference evidence="1" key="1">
    <citation type="submission" date="2021-01" db="EMBL/GenBank/DDBJ databases">
        <title>Whole genome shotgun sequence of Virgisporangium ochraceum NBRC 16418.</title>
        <authorList>
            <person name="Komaki H."/>
            <person name="Tamura T."/>
        </authorList>
    </citation>
    <scope>NUCLEOTIDE SEQUENCE</scope>
    <source>
        <strain evidence="1">NBRC 16418</strain>
    </source>
</reference>
<sequence length="197" mass="22247">MTDIEASNRVDGRSARSERTRRAIVAAHLALIDEGDLKPTGERIAERAGVSLRTLWTNYKDMETLFAATGELVKDRQDSMYRRIEPELPLAERVERFCAQRIEVLEMLAPTARASALREPFSAQLRVNRVGNIARARRQVEETFEAELAEAEEREQLVMAVTVASTWSSWSMMRDTLGMPVDEAKGIMHRTVTALLS</sequence>
<dbReference type="EMBL" id="BOPH01000024">
    <property type="protein sequence ID" value="GIJ67304.1"/>
    <property type="molecule type" value="Genomic_DNA"/>
</dbReference>
<name>A0A8J3ZP10_9ACTN</name>
<gene>
    <name evidence="1" type="ORF">Voc01_022210</name>
</gene>
<dbReference type="InterPro" id="IPR009057">
    <property type="entry name" value="Homeodomain-like_sf"/>
</dbReference>
<dbReference type="RefSeq" id="WP_203927260.1">
    <property type="nucleotide sequence ID" value="NZ_BOPH01000024.1"/>
</dbReference>
<dbReference type="AlphaFoldDB" id="A0A8J3ZP10"/>
<evidence type="ECO:0000313" key="2">
    <source>
        <dbReference type="Proteomes" id="UP000635606"/>
    </source>
</evidence>
<dbReference type="Gene3D" id="1.10.357.10">
    <property type="entry name" value="Tetracycline Repressor, domain 2"/>
    <property type="match status" value="1"/>
</dbReference>
<accession>A0A8J3ZP10</accession>
<comment type="caution">
    <text evidence="1">The sequence shown here is derived from an EMBL/GenBank/DDBJ whole genome shotgun (WGS) entry which is preliminary data.</text>
</comment>
<keyword evidence="2" id="KW-1185">Reference proteome</keyword>
<protein>
    <recommendedName>
        <fullName evidence="3">Transcriptional regulator, TetR family</fullName>
    </recommendedName>
</protein>
<dbReference type="Proteomes" id="UP000635606">
    <property type="component" value="Unassembled WGS sequence"/>
</dbReference>
<proteinExistence type="predicted"/>
<dbReference type="SUPFAM" id="SSF46689">
    <property type="entry name" value="Homeodomain-like"/>
    <property type="match status" value="1"/>
</dbReference>